<feature type="repeat" description="PPR" evidence="3">
    <location>
        <begin position="668"/>
        <end position="702"/>
    </location>
</feature>
<keyword evidence="1" id="KW-0677">Repeat</keyword>
<dbReference type="FunFam" id="1.25.40.10:FF:000090">
    <property type="entry name" value="Pentatricopeptide repeat-containing protein, chloroplastic"/>
    <property type="match status" value="1"/>
</dbReference>
<dbReference type="InterPro" id="IPR046960">
    <property type="entry name" value="PPR_At4g14850-like_plant"/>
</dbReference>
<dbReference type="PANTHER" id="PTHR47926">
    <property type="entry name" value="PENTATRICOPEPTIDE REPEAT-CONTAINING PROTEIN"/>
    <property type="match status" value="1"/>
</dbReference>
<feature type="repeat" description="PPR" evidence="3">
    <location>
        <begin position="229"/>
        <end position="263"/>
    </location>
</feature>
<evidence type="ECO:0000313" key="5">
    <source>
        <dbReference type="Proteomes" id="UP001289374"/>
    </source>
</evidence>
<dbReference type="PANTHER" id="PTHR47926:SF452">
    <property type="entry name" value="PENTATRICOPEPTIDE REPEAT-CONTAINING PROTEIN"/>
    <property type="match status" value="1"/>
</dbReference>
<feature type="repeat" description="PPR" evidence="3">
    <location>
        <begin position="127"/>
        <end position="161"/>
    </location>
</feature>
<reference evidence="4" key="1">
    <citation type="submission" date="2020-06" db="EMBL/GenBank/DDBJ databases">
        <authorList>
            <person name="Li T."/>
            <person name="Hu X."/>
            <person name="Zhang T."/>
            <person name="Song X."/>
            <person name="Zhang H."/>
            <person name="Dai N."/>
            <person name="Sheng W."/>
            <person name="Hou X."/>
            <person name="Wei L."/>
        </authorList>
    </citation>
    <scope>NUCLEOTIDE SEQUENCE</scope>
    <source>
        <strain evidence="4">K16</strain>
        <tissue evidence="4">Leaf</tissue>
    </source>
</reference>
<dbReference type="InterPro" id="IPR011990">
    <property type="entry name" value="TPR-like_helical_dom_sf"/>
</dbReference>
<dbReference type="FunFam" id="1.25.40.10:FF:000285">
    <property type="entry name" value="Pentatricopeptide repeat-containing protein, chloroplastic"/>
    <property type="match status" value="1"/>
</dbReference>
<dbReference type="FunFam" id="1.25.40.10:FF:000196">
    <property type="entry name" value="Pentatricopeptide repeat-containing protein At4g14850"/>
    <property type="match status" value="1"/>
</dbReference>
<evidence type="ECO:0000256" key="3">
    <source>
        <dbReference type="PROSITE-ProRule" id="PRU00708"/>
    </source>
</evidence>
<dbReference type="Pfam" id="PF13041">
    <property type="entry name" value="PPR_2"/>
    <property type="match status" value="4"/>
</dbReference>
<proteinExistence type="inferred from homology"/>
<organism evidence="4 5">
    <name type="scientific">Sesamum angolense</name>
    <dbReference type="NCBI Taxonomy" id="2727404"/>
    <lineage>
        <taxon>Eukaryota</taxon>
        <taxon>Viridiplantae</taxon>
        <taxon>Streptophyta</taxon>
        <taxon>Embryophyta</taxon>
        <taxon>Tracheophyta</taxon>
        <taxon>Spermatophyta</taxon>
        <taxon>Magnoliopsida</taxon>
        <taxon>eudicotyledons</taxon>
        <taxon>Gunneridae</taxon>
        <taxon>Pentapetalae</taxon>
        <taxon>asterids</taxon>
        <taxon>lamiids</taxon>
        <taxon>Lamiales</taxon>
        <taxon>Pedaliaceae</taxon>
        <taxon>Sesamum</taxon>
    </lineage>
</organism>
<feature type="repeat" description="PPR" evidence="3">
    <location>
        <begin position="633"/>
        <end position="667"/>
    </location>
</feature>
<sequence>MQFNGFFISRSFSTLRNVSLSVNHVNANIKALVQRGRYQEALESYSKDPNFPLRTSRFTFPSLLKACASLSSFHYGGTLQSTIIKMGLSFDPYIITSLIRMYVKCGSLCSAVKLFDNVSQCEVSSEDVALWNSIIDGYSKNGFFEEGMVQFRRMQVLSVKPDGYTLCILLGMCNGFLGISRGKEIHGYVVRNMFDDDLFVITEMIDVYSSSSRPMDAWNVFEELENKYNIAVWNSMINGFCENGLWRNGLQLYPLAKSERLELGSTTFSSVLTACSQGEDIEFGCQLHCDVVKTGFESDPYVSTSLLTFYSKCGFVEDAERVFYLVRDREVGLWNSMISAYVNCGCASDALDIYTEMRRTQVAPDSFTISNALIACSMIGLFYLGTMIHGELMKRPLNDNLAVPSALLTMYSRLGSLEDAYRVFIQMKEKDVVAWGSMISGSCENKKFNKALELYKTMESDGVKPDANVIASALIACVGLREGKLGCCFHGLAIKDGLDLDSFIGSSLIEFYSKCGQPDMARNAFSSVLQKNLVVWNSLISCYSQNGLPDVSITLLPQILQDGLYLDSVSITTVLAAVSQMAALLKGKTIHGYHIRFQLPSEIQVENALLDMYIKCGCFTYAQRVFHSMSNRDVVAWNSMMSGYGSHGECHKAIDLFHEMRNSGTAPDEITFLSLISSCNHCGFIDGGLNLFQLMKEHSIKPKMEHYVTIVDLLGRAGRLNDAFGFIENMAIAPDRGIWLSLLSACRVHQNVELGELAAHNLFKMEPTRGSNYIQLLNLYVEAGLKEKAANLRTMMRQKGLTKLPGCSWIEVKNKVDVFFSGDSSSPRTVKIYETLDSLRNSMKRKECDREAGETIYEPG</sequence>
<feature type="repeat" description="PPR" evidence="3">
    <location>
        <begin position="330"/>
        <end position="364"/>
    </location>
</feature>
<keyword evidence="5" id="KW-1185">Reference proteome</keyword>
<evidence type="ECO:0000313" key="4">
    <source>
        <dbReference type="EMBL" id="KAK4403462.1"/>
    </source>
</evidence>
<dbReference type="InterPro" id="IPR002885">
    <property type="entry name" value="PPR_rpt"/>
</dbReference>
<gene>
    <name evidence="4" type="ORF">Sango_0714800</name>
</gene>
<dbReference type="AlphaFoldDB" id="A0AAE1X179"/>
<dbReference type="FunFam" id="1.25.40.10:FF:000682">
    <property type="entry name" value="Pentatricopeptide repeat-containing protein At3g16610"/>
    <property type="match status" value="1"/>
</dbReference>
<accession>A0AAE1X179</accession>
<protein>
    <submittedName>
        <fullName evidence="4">Pentatricopeptide repeat-containing protein</fullName>
    </submittedName>
</protein>
<dbReference type="GO" id="GO:0009451">
    <property type="term" value="P:RNA modification"/>
    <property type="evidence" value="ECO:0007669"/>
    <property type="project" value="InterPro"/>
</dbReference>
<dbReference type="Gene3D" id="1.25.40.10">
    <property type="entry name" value="Tetratricopeptide repeat domain"/>
    <property type="match status" value="6"/>
</dbReference>
<dbReference type="FunFam" id="1.25.40.10:FF:000073">
    <property type="entry name" value="Pentatricopeptide repeat-containing protein chloroplastic"/>
    <property type="match status" value="1"/>
</dbReference>
<evidence type="ECO:0000256" key="2">
    <source>
        <dbReference type="ARBA" id="ARBA00061659"/>
    </source>
</evidence>
<dbReference type="Pfam" id="PF20431">
    <property type="entry name" value="E_motif"/>
    <property type="match status" value="1"/>
</dbReference>
<dbReference type="InterPro" id="IPR046848">
    <property type="entry name" value="E_motif"/>
</dbReference>
<dbReference type="NCBIfam" id="TIGR00756">
    <property type="entry name" value="PPR"/>
    <property type="match status" value="5"/>
</dbReference>
<comment type="caution">
    <text evidence="4">The sequence shown here is derived from an EMBL/GenBank/DDBJ whole genome shotgun (WGS) entry which is preliminary data.</text>
</comment>
<feature type="repeat" description="PPR" evidence="3">
    <location>
        <begin position="532"/>
        <end position="566"/>
    </location>
</feature>
<dbReference type="PROSITE" id="PS51375">
    <property type="entry name" value="PPR"/>
    <property type="match status" value="7"/>
</dbReference>
<feature type="repeat" description="PPR" evidence="3">
    <location>
        <begin position="431"/>
        <end position="465"/>
    </location>
</feature>
<evidence type="ECO:0000256" key="1">
    <source>
        <dbReference type="ARBA" id="ARBA00022737"/>
    </source>
</evidence>
<dbReference type="Proteomes" id="UP001289374">
    <property type="component" value="Unassembled WGS sequence"/>
</dbReference>
<comment type="similarity">
    <text evidence="2">Belongs to the PPR family. PCMP-E subfamily.</text>
</comment>
<dbReference type="EMBL" id="JACGWL010000004">
    <property type="protein sequence ID" value="KAK4403462.1"/>
    <property type="molecule type" value="Genomic_DNA"/>
</dbReference>
<name>A0AAE1X179_9LAMI</name>
<dbReference type="Pfam" id="PF01535">
    <property type="entry name" value="PPR"/>
    <property type="match status" value="3"/>
</dbReference>
<reference evidence="4" key="2">
    <citation type="journal article" date="2024" name="Plant">
        <title>Genomic evolution and insights into agronomic trait innovations of Sesamum species.</title>
        <authorList>
            <person name="Miao H."/>
            <person name="Wang L."/>
            <person name="Qu L."/>
            <person name="Liu H."/>
            <person name="Sun Y."/>
            <person name="Le M."/>
            <person name="Wang Q."/>
            <person name="Wei S."/>
            <person name="Zheng Y."/>
            <person name="Lin W."/>
            <person name="Duan Y."/>
            <person name="Cao H."/>
            <person name="Xiong S."/>
            <person name="Wang X."/>
            <person name="Wei L."/>
            <person name="Li C."/>
            <person name="Ma Q."/>
            <person name="Ju M."/>
            <person name="Zhao R."/>
            <person name="Li G."/>
            <person name="Mu C."/>
            <person name="Tian Q."/>
            <person name="Mei H."/>
            <person name="Zhang T."/>
            <person name="Gao T."/>
            <person name="Zhang H."/>
        </authorList>
    </citation>
    <scope>NUCLEOTIDE SEQUENCE</scope>
    <source>
        <strain evidence="4">K16</strain>
    </source>
</reference>
<dbReference type="GO" id="GO:0003729">
    <property type="term" value="F:mRNA binding"/>
    <property type="evidence" value="ECO:0007669"/>
    <property type="project" value="UniProtKB-ARBA"/>
</dbReference>